<feature type="domain" description="HTH-like" evidence="1">
    <location>
        <begin position="23"/>
        <end position="77"/>
    </location>
</feature>
<dbReference type="AlphaFoldDB" id="A0A1V4IQ20"/>
<gene>
    <name evidence="2" type="ORF">CLORY_22490</name>
</gene>
<reference evidence="2 3" key="1">
    <citation type="submission" date="2017-03" db="EMBL/GenBank/DDBJ databases">
        <title>Genome sequence of Clostridium oryzae DSM 28571.</title>
        <authorList>
            <person name="Poehlein A."/>
            <person name="Daniel R."/>
        </authorList>
    </citation>
    <scope>NUCLEOTIDE SEQUENCE [LARGE SCALE GENOMIC DNA]</scope>
    <source>
        <strain evidence="2 3">DSM 28571</strain>
    </source>
</reference>
<organism evidence="2 3">
    <name type="scientific">Clostridium oryzae</name>
    <dbReference type="NCBI Taxonomy" id="1450648"/>
    <lineage>
        <taxon>Bacteria</taxon>
        <taxon>Bacillati</taxon>
        <taxon>Bacillota</taxon>
        <taxon>Clostridia</taxon>
        <taxon>Eubacteriales</taxon>
        <taxon>Clostridiaceae</taxon>
        <taxon>Clostridium</taxon>
    </lineage>
</organism>
<protein>
    <recommendedName>
        <fullName evidence="1">HTH-like domain-containing protein</fullName>
    </recommendedName>
</protein>
<dbReference type="InterPro" id="IPR025948">
    <property type="entry name" value="HTH-like_dom"/>
</dbReference>
<name>A0A1V4IQ20_9CLOT</name>
<sequence>MSRSSYYKNLHKKPSHRAIENAKIEEKIIDIHKDSKNRYGAVKINEALKSLGINISIKKTQRLMKKLGIKSIIVKKYRPTSSKKKIEAQENVLKRDFSTTTINEK</sequence>
<dbReference type="EMBL" id="MZGV01000021">
    <property type="protein sequence ID" value="OPJ61567.1"/>
    <property type="molecule type" value="Genomic_DNA"/>
</dbReference>
<comment type="caution">
    <text evidence="2">The sequence shown here is derived from an EMBL/GenBank/DDBJ whole genome shotgun (WGS) entry which is preliminary data.</text>
</comment>
<dbReference type="PANTHER" id="PTHR46889">
    <property type="entry name" value="TRANSPOSASE INSF FOR INSERTION SEQUENCE IS3B-RELATED"/>
    <property type="match status" value="1"/>
</dbReference>
<dbReference type="InterPro" id="IPR050900">
    <property type="entry name" value="Transposase_IS3/IS150/IS904"/>
</dbReference>
<evidence type="ECO:0000313" key="2">
    <source>
        <dbReference type="EMBL" id="OPJ61567.1"/>
    </source>
</evidence>
<dbReference type="Pfam" id="PF13276">
    <property type="entry name" value="HTH_21"/>
    <property type="match status" value="1"/>
</dbReference>
<dbReference type="Proteomes" id="UP000190080">
    <property type="component" value="Unassembled WGS sequence"/>
</dbReference>
<evidence type="ECO:0000259" key="1">
    <source>
        <dbReference type="Pfam" id="PF13276"/>
    </source>
</evidence>
<evidence type="ECO:0000313" key="3">
    <source>
        <dbReference type="Proteomes" id="UP000190080"/>
    </source>
</evidence>
<proteinExistence type="predicted"/>
<accession>A0A1V4IQ20</accession>
<dbReference type="STRING" id="1450648.CLORY_22490"/>
<keyword evidence="3" id="KW-1185">Reference proteome</keyword>